<keyword evidence="2" id="KW-1185">Reference proteome</keyword>
<accession>A0ACB7P1T1</accession>
<name>A0ACB7P1T1_9PEZI</name>
<dbReference type="Proteomes" id="UP000724584">
    <property type="component" value="Unassembled WGS sequence"/>
</dbReference>
<gene>
    <name evidence="1" type="ORF">F5144DRAFT_535734</name>
</gene>
<comment type="caution">
    <text evidence="1">The sequence shown here is derived from an EMBL/GenBank/DDBJ whole genome shotgun (WGS) entry which is preliminary data.</text>
</comment>
<evidence type="ECO:0000313" key="1">
    <source>
        <dbReference type="EMBL" id="KAH6627819.1"/>
    </source>
</evidence>
<reference evidence="1 2" key="1">
    <citation type="journal article" date="2021" name="Nat. Commun.">
        <title>Genetic determinants of endophytism in the Arabidopsis root mycobiome.</title>
        <authorList>
            <person name="Mesny F."/>
            <person name="Miyauchi S."/>
            <person name="Thiergart T."/>
            <person name="Pickel B."/>
            <person name="Atanasova L."/>
            <person name="Karlsson M."/>
            <person name="Huettel B."/>
            <person name="Barry K.W."/>
            <person name="Haridas S."/>
            <person name="Chen C."/>
            <person name="Bauer D."/>
            <person name="Andreopoulos W."/>
            <person name="Pangilinan J."/>
            <person name="LaButti K."/>
            <person name="Riley R."/>
            <person name="Lipzen A."/>
            <person name="Clum A."/>
            <person name="Drula E."/>
            <person name="Henrissat B."/>
            <person name="Kohler A."/>
            <person name="Grigoriev I.V."/>
            <person name="Martin F.M."/>
            <person name="Hacquard S."/>
        </authorList>
    </citation>
    <scope>NUCLEOTIDE SEQUENCE [LARGE SCALE GENOMIC DNA]</scope>
    <source>
        <strain evidence="1 2">MPI-SDFR-AT-0079</strain>
    </source>
</reference>
<protein>
    <submittedName>
        <fullName evidence="1">Ubiquinol-cytochrome C chaperone-domain-containing protein</fullName>
    </submittedName>
</protein>
<proteinExistence type="predicted"/>
<sequence length="317" mass="35023">MACRGCSAGLGRLPKRITVPSRQNFLDATPLPASSRCALSTTSSAPTLPFATIPNTPSRTTRRAFHTTLPQQKFNLKEMLFNRVRESLSAGNSNYFIYGATEALYKACAAQADYIIEAADRKAGTLKTTEDGEEIGTSKAGTWHNDLDLLPTFSTWAQVTMLHMYLLVVRFRCLEPAAQQAWQSQLVNHFFYQAEAKMEDVHELTSRMIRQAYLKDLFVQWRGLILACDEGIVKGDAVLASAVWRNLFKAREDVDARALAAVVAWMRSGLRELGELQDKDIASAVKVIPELRAQSAVVDVPTASMRTAFAQVGITSS</sequence>
<evidence type="ECO:0000313" key="2">
    <source>
        <dbReference type="Proteomes" id="UP000724584"/>
    </source>
</evidence>
<dbReference type="EMBL" id="JAGIZQ010000005">
    <property type="protein sequence ID" value="KAH6627819.1"/>
    <property type="molecule type" value="Genomic_DNA"/>
</dbReference>
<organism evidence="1 2">
    <name type="scientific">Chaetomium tenue</name>
    <dbReference type="NCBI Taxonomy" id="1854479"/>
    <lineage>
        <taxon>Eukaryota</taxon>
        <taxon>Fungi</taxon>
        <taxon>Dikarya</taxon>
        <taxon>Ascomycota</taxon>
        <taxon>Pezizomycotina</taxon>
        <taxon>Sordariomycetes</taxon>
        <taxon>Sordariomycetidae</taxon>
        <taxon>Sordariales</taxon>
        <taxon>Chaetomiaceae</taxon>
        <taxon>Chaetomium</taxon>
    </lineage>
</organism>